<dbReference type="GO" id="GO:0003677">
    <property type="term" value="F:DNA binding"/>
    <property type="evidence" value="ECO:0007669"/>
    <property type="project" value="InterPro"/>
</dbReference>
<protein>
    <submittedName>
        <fullName evidence="2">XRE family transcriptional regulator</fullName>
    </submittedName>
</protein>
<dbReference type="CDD" id="cd00093">
    <property type="entry name" value="HTH_XRE"/>
    <property type="match status" value="1"/>
</dbReference>
<dbReference type="AlphaFoldDB" id="A0A546X0V7"/>
<dbReference type="Gene3D" id="1.10.260.40">
    <property type="entry name" value="lambda repressor-like DNA-binding domains"/>
    <property type="match status" value="1"/>
</dbReference>
<dbReference type="PROSITE" id="PS50943">
    <property type="entry name" value="HTH_CROC1"/>
    <property type="match status" value="1"/>
</dbReference>
<gene>
    <name evidence="2" type="ORF">EXN68_26875</name>
</gene>
<accession>A0A546X0V7</accession>
<sequence length="155" mass="16827">MAAPRTAWFPHPRCRQGAVCRSAQGLNRGFPGMTGSKAERLGQEIKARGLVETLEAGNSKPVFRRPGFAGVQDFAALEGALASGIRRERKAAGLSRETLAGMVGIAEQVYGRYERATSHLTATRLIHLCELLAIEPIRLLHDAAPHLWGDTKEEA</sequence>
<name>A0A546X0V7_RHIRH</name>
<dbReference type="InterPro" id="IPR001387">
    <property type="entry name" value="Cro/C1-type_HTH"/>
</dbReference>
<organism evidence="2 3">
    <name type="scientific">Rhizobium rhizogenes</name>
    <name type="common">Agrobacterium rhizogenes</name>
    <dbReference type="NCBI Taxonomy" id="359"/>
    <lineage>
        <taxon>Bacteria</taxon>
        <taxon>Pseudomonadati</taxon>
        <taxon>Pseudomonadota</taxon>
        <taxon>Alphaproteobacteria</taxon>
        <taxon>Hyphomicrobiales</taxon>
        <taxon>Rhizobiaceae</taxon>
        <taxon>Rhizobium/Agrobacterium group</taxon>
        <taxon>Rhizobium</taxon>
    </lineage>
</organism>
<dbReference type="Proteomes" id="UP000315434">
    <property type="component" value="Unassembled WGS sequence"/>
</dbReference>
<evidence type="ECO:0000313" key="3">
    <source>
        <dbReference type="Proteomes" id="UP000315434"/>
    </source>
</evidence>
<evidence type="ECO:0000313" key="2">
    <source>
        <dbReference type="EMBL" id="TRA94405.1"/>
    </source>
</evidence>
<evidence type="ECO:0000259" key="1">
    <source>
        <dbReference type="PROSITE" id="PS50943"/>
    </source>
</evidence>
<dbReference type="OrthoDB" id="5522295at2"/>
<dbReference type="EMBL" id="SGNY01000015">
    <property type="protein sequence ID" value="TRA94405.1"/>
    <property type="molecule type" value="Genomic_DNA"/>
</dbReference>
<dbReference type="Pfam" id="PF01381">
    <property type="entry name" value="HTH_3"/>
    <property type="match status" value="1"/>
</dbReference>
<feature type="domain" description="HTH cro/C1-type" evidence="1">
    <location>
        <begin position="85"/>
        <end position="139"/>
    </location>
</feature>
<dbReference type="SUPFAM" id="SSF47413">
    <property type="entry name" value="lambda repressor-like DNA-binding domains"/>
    <property type="match status" value="1"/>
</dbReference>
<dbReference type="SMART" id="SM00530">
    <property type="entry name" value="HTH_XRE"/>
    <property type="match status" value="1"/>
</dbReference>
<dbReference type="InterPro" id="IPR010982">
    <property type="entry name" value="Lambda_DNA-bd_dom_sf"/>
</dbReference>
<reference evidence="2 3" key="1">
    <citation type="journal article" date="2019" name="Appl. Microbiol. Biotechnol.">
        <title>Differential efficiency of wild type rhizogenic strains for rol gene transformation of plants.</title>
        <authorList>
            <person name="Desmet S."/>
            <person name="De Keyser E."/>
            <person name="Van Vaerenbergh J."/>
            <person name="Baeyen S."/>
            <person name="Van Huylenbroeck J."/>
            <person name="Geelen D."/>
            <person name="Dhooghe E."/>
        </authorList>
    </citation>
    <scope>NUCLEOTIDE SEQUENCE [LARGE SCALE GENOMIC DNA]</scope>
    <source>
        <strain evidence="2 3">GBBC3284</strain>
    </source>
</reference>
<comment type="caution">
    <text evidence="2">The sequence shown here is derived from an EMBL/GenBank/DDBJ whole genome shotgun (WGS) entry which is preliminary data.</text>
</comment>
<proteinExistence type="predicted"/>
<dbReference type="RefSeq" id="WP_142843655.1">
    <property type="nucleotide sequence ID" value="NZ_SGNY01000015.1"/>
</dbReference>